<evidence type="ECO:0000256" key="3">
    <source>
        <dbReference type="ARBA" id="ARBA00023163"/>
    </source>
</evidence>
<dbReference type="EMBL" id="VOBR01000034">
    <property type="protein sequence ID" value="TWP46283.1"/>
    <property type="molecule type" value="Genomic_DNA"/>
</dbReference>
<evidence type="ECO:0000313" key="5">
    <source>
        <dbReference type="EMBL" id="TWP46283.1"/>
    </source>
</evidence>
<comment type="caution">
    <text evidence="5">The sequence shown here is derived from an EMBL/GenBank/DDBJ whole genome shotgun (WGS) entry which is preliminary data.</text>
</comment>
<dbReference type="CDD" id="cd06170">
    <property type="entry name" value="LuxR_C_like"/>
    <property type="match status" value="1"/>
</dbReference>
<evidence type="ECO:0000259" key="4">
    <source>
        <dbReference type="PROSITE" id="PS50043"/>
    </source>
</evidence>
<proteinExistence type="predicted"/>
<keyword evidence="6" id="KW-1185">Reference proteome</keyword>
<feature type="domain" description="HTH luxR-type" evidence="4">
    <location>
        <begin position="1"/>
        <end position="70"/>
    </location>
</feature>
<name>A0A563EHX5_9PSEU</name>
<organism evidence="5 6">
    <name type="scientific">Lentzea tibetensis</name>
    <dbReference type="NCBI Taxonomy" id="2591470"/>
    <lineage>
        <taxon>Bacteria</taxon>
        <taxon>Bacillati</taxon>
        <taxon>Actinomycetota</taxon>
        <taxon>Actinomycetes</taxon>
        <taxon>Pseudonocardiales</taxon>
        <taxon>Pseudonocardiaceae</taxon>
        <taxon>Lentzea</taxon>
    </lineage>
</organism>
<dbReference type="GO" id="GO:0003677">
    <property type="term" value="F:DNA binding"/>
    <property type="evidence" value="ECO:0007669"/>
    <property type="project" value="UniProtKB-KW"/>
</dbReference>
<evidence type="ECO:0000256" key="2">
    <source>
        <dbReference type="ARBA" id="ARBA00023125"/>
    </source>
</evidence>
<dbReference type="Gene3D" id="1.10.10.10">
    <property type="entry name" value="Winged helix-like DNA-binding domain superfamily/Winged helix DNA-binding domain"/>
    <property type="match status" value="1"/>
</dbReference>
<dbReference type="SMART" id="SM00421">
    <property type="entry name" value="HTH_LUXR"/>
    <property type="match status" value="1"/>
</dbReference>
<dbReference type="AlphaFoldDB" id="A0A563EHX5"/>
<keyword evidence="1" id="KW-0805">Transcription regulation</keyword>
<dbReference type="Proteomes" id="UP000316639">
    <property type="component" value="Unassembled WGS sequence"/>
</dbReference>
<dbReference type="InterPro" id="IPR036388">
    <property type="entry name" value="WH-like_DNA-bd_sf"/>
</dbReference>
<dbReference type="SUPFAM" id="SSF46894">
    <property type="entry name" value="C-terminal effector domain of the bipartite response regulators"/>
    <property type="match status" value="1"/>
</dbReference>
<gene>
    <name evidence="5" type="ORF">FKR81_36730</name>
</gene>
<sequence>MARTAVSISGGVFKRERAVGELLMDGLTHKEIGSRLYISPKTVEQHVARIRQKLAVSSRAELIASLRSRLAS</sequence>
<dbReference type="GO" id="GO:0006355">
    <property type="term" value="P:regulation of DNA-templated transcription"/>
    <property type="evidence" value="ECO:0007669"/>
    <property type="project" value="InterPro"/>
</dbReference>
<dbReference type="Pfam" id="PF00196">
    <property type="entry name" value="GerE"/>
    <property type="match status" value="1"/>
</dbReference>
<dbReference type="PANTHER" id="PTHR44688">
    <property type="entry name" value="DNA-BINDING TRANSCRIPTIONAL ACTIVATOR DEVR_DOSR"/>
    <property type="match status" value="1"/>
</dbReference>
<dbReference type="InterPro" id="IPR000792">
    <property type="entry name" value="Tscrpt_reg_LuxR_C"/>
</dbReference>
<reference evidence="5 6" key="1">
    <citation type="submission" date="2019-07" db="EMBL/GenBank/DDBJ databases">
        <title>Lentzea xizangensis sp. nov., isolated from Qinghai-Tibetan Plateau Soils.</title>
        <authorList>
            <person name="Huang J."/>
        </authorList>
    </citation>
    <scope>NUCLEOTIDE SEQUENCE [LARGE SCALE GENOMIC DNA]</scope>
    <source>
        <strain evidence="5 6">FXJ1.1311</strain>
    </source>
</reference>
<keyword evidence="2" id="KW-0238">DNA-binding</keyword>
<dbReference type="PROSITE" id="PS50043">
    <property type="entry name" value="HTH_LUXR_2"/>
    <property type="match status" value="1"/>
</dbReference>
<dbReference type="PRINTS" id="PR00038">
    <property type="entry name" value="HTHLUXR"/>
</dbReference>
<dbReference type="PANTHER" id="PTHR44688:SF16">
    <property type="entry name" value="DNA-BINDING TRANSCRIPTIONAL ACTIVATOR DEVR_DOSR"/>
    <property type="match status" value="1"/>
</dbReference>
<dbReference type="OrthoDB" id="4811808at2"/>
<accession>A0A563EHX5</accession>
<keyword evidence="3" id="KW-0804">Transcription</keyword>
<evidence type="ECO:0000313" key="6">
    <source>
        <dbReference type="Proteomes" id="UP000316639"/>
    </source>
</evidence>
<dbReference type="InterPro" id="IPR016032">
    <property type="entry name" value="Sig_transdc_resp-reg_C-effctor"/>
</dbReference>
<dbReference type="RefSeq" id="WP_146358830.1">
    <property type="nucleotide sequence ID" value="NZ_VOBR01000034.1"/>
</dbReference>
<protein>
    <submittedName>
        <fullName evidence="5">Helix-turn-helix transcriptional regulator</fullName>
    </submittedName>
</protein>
<evidence type="ECO:0000256" key="1">
    <source>
        <dbReference type="ARBA" id="ARBA00023015"/>
    </source>
</evidence>